<organism evidence="1 2">
    <name type="scientific">Mobiluncus curtisii ATCC 51333</name>
    <dbReference type="NCBI Taxonomy" id="887326"/>
    <lineage>
        <taxon>Bacteria</taxon>
        <taxon>Bacillati</taxon>
        <taxon>Actinomycetota</taxon>
        <taxon>Actinomycetes</taxon>
        <taxon>Actinomycetales</taxon>
        <taxon>Actinomycetaceae</taxon>
        <taxon>Mobiluncus</taxon>
    </lineage>
</organism>
<dbReference type="Pfam" id="PF05133">
    <property type="entry name" value="SPP1_portal"/>
    <property type="match status" value="1"/>
</dbReference>
<evidence type="ECO:0000313" key="1">
    <source>
        <dbReference type="EMBL" id="EFU79674.1"/>
    </source>
</evidence>
<gene>
    <name evidence="1" type="ORF">HMPREF0388_1777</name>
</gene>
<proteinExistence type="predicted"/>
<dbReference type="AlphaFoldDB" id="E6M144"/>
<protein>
    <submittedName>
        <fullName evidence="1">Uncharacterized protein</fullName>
    </submittedName>
</protein>
<dbReference type="EMBL" id="AEPY01000011">
    <property type="protein sequence ID" value="EFU79674.1"/>
    <property type="molecule type" value="Genomic_DNA"/>
</dbReference>
<sequence>MTMTMPLTIDQYAGLNHHLDRYTVNAPWIPAGETRRLTAYNILAAYATGTAWQLTPNLDQLREYGEPALLIEQTVSAVMGDSQEIQSPNENVQAALRDWATHDNFLLTLLEAERKTTTLGDAVYLIEAGETRPHVSVIDPGFYFPVYDDDSHTQYPTKIHLGWEYTDQDGKAWIKRTTYQLKPVQPYNVPWGDKPATVECFITEAKWRAGGASLNLAPRNAIYSVNSQGQEVKDLPMGIDFIPIIHLPNTVTGVEHYGTSILTPLIQLLDDLYHTDTDATAAAATTGTPMLAISDPANLPATSNRAPLVVKPGAIFNLNKGGTVTAINTAPQLAEIRNRQKDLLARLSRNARIPEVALGTTQSTQSGVALQIQYSPLNALVRSLRLARASKYGLLLKFLQRFLMLQGVLKTTAPAQLVFGAFMPKDQETVVKTVTEAVAGKIMTIETGLKMLEAAGIPVTEGEAETLKSRDYAGAIALVEATGDTKAARNMLGIDTPPLQVERRTI</sequence>
<dbReference type="InterPro" id="IPR021145">
    <property type="entry name" value="Portal_protein_SPP1_Gp6-like"/>
</dbReference>
<name>E6M144_9ACTO</name>
<reference evidence="1 2" key="1">
    <citation type="submission" date="2010-12" db="EMBL/GenBank/DDBJ databases">
        <authorList>
            <person name="Muzny D."/>
            <person name="Qin X."/>
            <person name="Deng J."/>
            <person name="Jiang H."/>
            <person name="Liu Y."/>
            <person name="Qu J."/>
            <person name="Song X.-Z."/>
            <person name="Zhang L."/>
            <person name="Thornton R."/>
            <person name="Coyle M."/>
            <person name="Francisco L."/>
            <person name="Jackson L."/>
            <person name="Javaid M."/>
            <person name="Korchina V."/>
            <person name="Kovar C."/>
            <person name="Mata R."/>
            <person name="Mathew T."/>
            <person name="Ngo R."/>
            <person name="Nguyen L."/>
            <person name="Nguyen N."/>
            <person name="Okwuonu G."/>
            <person name="Ongeri F."/>
            <person name="Pham C."/>
            <person name="Simmons D."/>
            <person name="Wilczek-Boney K."/>
            <person name="Hale W."/>
            <person name="Jakkamsetti A."/>
            <person name="Pham P."/>
            <person name="Ruth R."/>
            <person name="San Lucas F."/>
            <person name="Warren J."/>
            <person name="Zhang J."/>
            <person name="Zhao Z."/>
            <person name="Zhou C."/>
            <person name="Zhu D."/>
            <person name="Lee S."/>
            <person name="Bess C."/>
            <person name="Blankenburg K."/>
            <person name="Forbes L."/>
            <person name="Fu Q."/>
            <person name="Gubbala S."/>
            <person name="Hirani K."/>
            <person name="Jayaseelan J.C."/>
            <person name="Lara F."/>
            <person name="Munidasa M."/>
            <person name="Palculict T."/>
            <person name="Patil S."/>
            <person name="Pu L.-L."/>
            <person name="Saada N."/>
            <person name="Tang L."/>
            <person name="Weissenberger G."/>
            <person name="Zhu Y."/>
            <person name="Hemphill L."/>
            <person name="Shang Y."/>
            <person name="Youmans B."/>
            <person name="Ayvaz T."/>
            <person name="Ross M."/>
            <person name="Santibanez J."/>
            <person name="Aqrawi P."/>
            <person name="Gross S."/>
            <person name="Joshi V."/>
            <person name="Fowler G."/>
            <person name="Nazareth L."/>
            <person name="Reid J."/>
            <person name="Worley K."/>
            <person name="Petrosino J."/>
            <person name="Highlander S."/>
            <person name="Gibbs R."/>
        </authorList>
    </citation>
    <scope>NUCLEOTIDE SEQUENCE [LARGE SCALE GENOMIC DNA]</scope>
    <source>
        <strain evidence="1 2">ATCC 51333</strain>
    </source>
</reference>
<dbReference type="HOGENOM" id="CLU_019649_0_0_11"/>
<comment type="caution">
    <text evidence="1">The sequence shown here is derived from an EMBL/GenBank/DDBJ whole genome shotgun (WGS) entry which is preliminary data.</text>
</comment>
<evidence type="ECO:0000313" key="2">
    <source>
        <dbReference type="Proteomes" id="UP000005573"/>
    </source>
</evidence>
<accession>E6M144</accession>
<dbReference type="Proteomes" id="UP000005573">
    <property type="component" value="Unassembled WGS sequence"/>
</dbReference>